<feature type="compositionally biased region" description="Basic and acidic residues" evidence="1">
    <location>
        <begin position="189"/>
        <end position="199"/>
    </location>
</feature>
<comment type="caution">
    <text evidence="3">The sequence shown here is derived from an EMBL/GenBank/DDBJ whole genome shotgun (WGS) entry which is preliminary data.</text>
</comment>
<dbReference type="PROSITE" id="PS51504">
    <property type="entry name" value="H15"/>
    <property type="match status" value="1"/>
</dbReference>
<reference evidence="3 4" key="1">
    <citation type="submission" date="2023-02" db="EMBL/GenBank/DDBJ databases">
        <title>LHISI_Scaffold_Assembly.</title>
        <authorList>
            <person name="Stuart O.P."/>
            <person name="Cleave R."/>
            <person name="Magrath M.J.L."/>
            <person name="Mikheyev A.S."/>
        </authorList>
    </citation>
    <scope>NUCLEOTIDE SEQUENCE [LARGE SCALE GENOMIC DNA]</scope>
    <source>
        <strain evidence="3">Daus_M_001</strain>
        <tissue evidence="3">Leg muscle</tissue>
    </source>
</reference>
<dbReference type="Gene3D" id="1.10.10.10">
    <property type="entry name" value="Winged helix-like DNA-binding domain superfamily/Winged helix DNA-binding domain"/>
    <property type="match status" value="1"/>
</dbReference>
<feature type="compositionally biased region" description="Basic and acidic residues" evidence="1">
    <location>
        <begin position="64"/>
        <end position="82"/>
    </location>
</feature>
<gene>
    <name evidence="3" type="ORF">PR048_010240</name>
</gene>
<evidence type="ECO:0000313" key="3">
    <source>
        <dbReference type="EMBL" id="KAJ8890731.1"/>
    </source>
</evidence>
<accession>A0ABQ9I269</accession>
<feature type="region of interest" description="Disordered" evidence="1">
    <location>
        <begin position="1"/>
        <end position="40"/>
    </location>
</feature>
<dbReference type="InterPro" id="IPR036388">
    <property type="entry name" value="WH-like_DNA-bd_sf"/>
</dbReference>
<feature type="compositionally biased region" description="Basic and acidic residues" evidence="1">
    <location>
        <begin position="1"/>
        <end position="17"/>
    </location>
</feature>
<dbReference type="Pfam" id="PF00538">
    <property type="entry name" value="Linker_histone"/>
    <property type="match status" value="1"/>
</dbReference>
<sequence>MEQSRNVREWETGDSRENPATSGIVRHDPHLQKSGSEQANRSITAAPQVFGVEMQMEMPNKVETEMEKRQNATDGETGEHGENPPAKGNRLPTVYIMQSDLEKSIIEAVTGLSGPKGCSLQEIKKYVQRQNSPTNKNLNAVIQRAVKSFVARGLVSSRNGRPGYICEDCQAMHMPSTYKKCTETQEGFEEAKGSIEKKNGSNKKSVEEEEEV</sequence>
<dbReference type="SUPFAM" id="SSF46785">
    <property type="entry name" value="Winged helix' DNA-binding domain"/>
    <property type="match status" value="1"/>
</dbReference>
<dbReference type="InterPro" id="IPR036390">
    <property type="entry name" value="WH_DNA-bd_sf"/>
</dbReference>
<feature type="region of interest" description="Disordered" evidence="1">
    <location>
        <begin position="189"/>
        <end position="212"/>
    </location>
</feature>
<protein>
    <recommendedName>
        <fullName evidence="2">H15 domain-containing protein</fullName>
    </recommendedName>
</protein>
<dbReference type="EMBL" id="JARBHB010000003">
    <property type="protein sequence ID" value="KAJ8890731.1"/>
    <property type="molecule type" value="Genomic_DNA"/>
</dbReference>
<evidence type="ECO:0000313" key="4">
    <source>
        <dbReference type="Proteomes" id="UP001159363"/>
    </source>
</evidence>
<feature type="domain" description="H15" evidence="2">
    <location>
        <begin position="90"/>
        <end position="164"/>
    </location>
</feature>
<proteinExistence type="predicted"/>
<name>A0ABQ9I269_9NEOP</name>
<feature type="region of interest" description="Disordered" evidence="1">
    <location>
        <begin position="64"/>
        <end position="90"/>
    </location>
</feature>
<keyword evidence="4" id="KW-1185">Reference proteome</keyword>
<evidence type="ECO:0000259" key="2">
    <source>
        <dbReference type="PROSITE" id="PS51504"/>
    </source>
</evidence>
<organism evidence="3 4">
    <name type="scientific">Dryococelus australis</name>
    <dbReference type="NCBI Taxonomy" id="614101"/>
    <lineage>
        <taxon>Eukaryota</taxon>
        <taxon>Metazoa</taxon>
        <taxon>Ecdysozoa</taxon>
        <taxon>Arthropoda</taxon>
        <taxon>Hexapoda</taxon>
        <taxon>Insecta</taxon>
        <taxon>Pterygota</taxon>
        <taxon>Neoptera</taxon>
        <taxon>Polyneoptera</taxon>
        <taxon>Phasmatodea</taxon>
        <taxon>Verophasmatodea</taxon>
        <taxon>Anareolatae</taxon>
        <taxon>Phasmatidae</taxon>
        <taxon>Eurycanthinae</taxon>
        <taxon>Dryococelus</taxon>
    </lineage>
</organism>
<evidence type="ECO:0000256" key="1">
    <source>
        <dbReference type="SAM" id="MobiDB-lite"/>
    </source>
</evidence>
<dbReference type="InterPro" id="IPR005818">
    <property type="entry name" value="Histone_H1/H5_H15"/>
</dbReference>
<dbReference type="Proteomes" id="UP001159363">
    <property type="component" value="Chromosome 3"/>
</dbReference>